<organism evidence="1 2">
    <name type="scientific">Fibrella aquatilis</name>
    <dbReference type="NCBI Taxonomy" id="2817059"/>
    <lineage>
        <taxon>Bacteria</taxon>
        <taxon>Pseudomonadati</taxon>
        <taxon>Bacteroidota</taxon>
        <taxon>Cytophagia</taxon>
        <taxon>Cytophagales</taxon>
        <taxon>Spirosomataceae</taxon>
        <taxon>Fibrella</taxon>
    </lineage>
</organism>
<evidence type="ECO:0000313" key="2">
    <source>
        <dbReference type="Proteomes" id="UP000664795"/>
    </source>
</evidence>
<proteinExistence type="predicted"/>
<reference evidence="1 2" key="1">
    <citation type="submission" date="2021-03" db="EMBL/GenBank/DDBJ databases">
        <title>Fibrella sp. HMF5036 genome sequencing and assembly.</title>
        <authorList>
            <person name="Kang H."/>
            <person name="Kim H."/>
            <person name="Bae S."/>
            <person name="Joh K."/>
        </authorList>
    </citation>
    <scope>NUCLEOTIDE SEQUENCE [LARGE SCALE GENOMIC DNA]</scope>
    <source>
        <strain evidence="1 2">HMF5036</strain>
    </source>
</reference>
<dbReference type="RefSeq" id="WP_207338109.1">
    <property type="nucleotide sequence ID" value="NZ_JAFMYU010000027.1"/>
</dbReference>
<protein>
    <submittedName>
        <fullName evidence="1">Uncharacterized protein</fullName>
    </submittedName>
</protein>
<sequence>MFGDLMPDAPELAVRETYSVGVRSLMLVHTAQWDVLHAKNGETPRYNRPLPVEIWSPANIPAAVNSLHIAFACDESILRAKSCGCSVNEINNMVAAGYGNPKAEF</sequence>
<dbReference type="AlphaFoldDB" id="A0A939K236"/>
<evidence type="ECO:0000313" key="1">
    <source>
        <dbReference type="EMBL" id="MBO0934148.1"/>
    </source>
</evidence>
<dbReference type="Proteomes" id="UP000664795">
    <property type="component" value="Unassembled WGS sequence"/>
</dbReference>
<dbReference type="EMBL" id="JAFMYU010000027">
    <property type="protein sequence ID" value="MBO0934148.1"/>
    <property type="molecule type" value="Genomic_DNA"/>
</dbReference>
<name>A0A939K236_9BACT</name>
<keyword evidence="2" id="KW-1185">Reference proteome</keyword>
<gene>
    <name evidence="1" type="ORF">J2I48_24290</name>
</gene>
<accession>A0A939K236</accession>
<comment type="caution">
    <text evidence="1">The sequence shown here is derived from an EMBL/GenBank/DDBJ whole genome shotgun (WGS) entry which is preliminary data.</text>
</comment>